<feature type="compositionally biased region" description="Low complexity" evidence="1">
    <location>
        <begin position="52"/>
        <end position="70"/>
    </location>
</feature>
<feature type="compositionally biased region" description="Low complexity" evidence="1">
    <location>
        <begin position="14"/>
        <end position="40"/>
    </location>
</feature>
<evidence type="ECO:0000313" key="3">
    <source>
        <dbReference type="RefSeq" id="XP_017875337.1"/>
    </source>
</evidence>
<dbReference type="GeneID" id="108622154"/>
<proteinExistence type="predicted"/>
<evidence type="ECO:0000313" key="2">
    <source>
        <dbReference type="Proteomes" id="UP000694925"/>
    </source>
</evidence>
<reference evidence="3" key="1">
    <citation type="submission" date="2025-08" db="UniProtKB">
        <authorList>
            <consortium name="RefSeq"/>
        </authorList>
    </citation>
    <scope>IDENTIFICATION</scope>
    <source>
        <tissue evidence="3">Whole body</tissue>
    </source>
</reference>
<keyword evidence="2" id="KW-1185">Reference proteome</keyword>
<gene>
    <name evidence="3" type="primary">LOC108622154</name>
</gene>
<sequence>MPACTSENVSTFWSSSPSISRSSSVSPPIPSSPLSTSPPFISPISTLKRSVSNVSNSSNTSNVSQSSTNSGTPTVIFSPRRQQQQQRQRLQLNHQDPPQGQNHNRQHDSPLLVRILTSYFAALIDTFQGIASVISYAIWAPALWVSVWIYMLWVILQFPLTAFKWFLMMLYTPSSERSRTKRCVLISGGSTVQTVHLARNFYKAGARVVVCELEGLFGLAKFSTACSKYYTIPKPGPGNAIEYIKALKDIVQKEKAVYYIPVSASNTAYYDSLAKPYLEVMGCECFVPGASEVTALDDPLELFQRCRALALPTPNHIILRSMQEISRLYGQNAFANGRYLMLAAGPLGMRDRGKVVLPPTLREFRNYQYEISEATPWIVIRDPSGKHYITCTTVKESKIVANVTCLVDEGRGLIPEDRPEVVQWLERFFARSFRVRINGHLSFRLALSEEGDLMPIGCRVGVSLPYICHTGIHPRLVWKPCRHFSRQNSGLPMPSMDRQSLTDAVSSAFNQSIGEVAPNLLGTVLDKREALFTYWDPLPYCAYCHLQLPFRRLAGMIRAQPVQHNPPLAQSREQSHCERKQNGYEKRFVRTGSKTGAHSSFGVWNKGPVEFLVDGRNAIEKERKEIGENRAGDAPAC</sequence>
<feature type="compositionally biased region" description="Polar residues" evidence="1">
    <location>
        <begin position="93"/>
        <end position="103"/>
    </location>
</feature>
<evidence type="ECO:0000256" key="1">
    <source>
        <dbReference type="SAM" id="MobiDB-lite"/>
    </source>
</evidence>
<name>A0AAJ7IRB9_9HYME</name>
<protein>
    <submittedName>
        <fullName evidence="3">Uncharacterized protein LOC108622154 isoform X1</fullName>
    </submittedName>
</protein>
<accession>A0AAJ7IRB9</accession>
<feature type="region of interest" description="Disordered" evidence="1">
    <location>
        <begin position="1"/>
        <end position="40"/>
    </location>
</feature>
<dbReference type="KEGG" id="ccal:108622154"/>
<dbReference type="AlphaFoldDB" id="A0AAJ7IRB9"/>
<feature type="compositionally biased region" description="Polar residues" evidence="1">
    <location>
        <begin position="1"/>
        <end position="13"/>
    </location>
</feature>
<feature type="compositionally biased region" description="Low complexity" evidence="1">
    <location>
        <begin position="80"/>
        <end position="92"/>
    </location>
</feature>
<dbReference type="Gene3D" id="3.40.50.20">
    <property type="match status" value="1"/>
</dbReference>
<organism evidence="2 3">
    <name type="scientific">Ceratina calcarata</name>
    <dbReference type="NCBI Taxonomy" id="156304"/>
    <lineage>
        <taxon>Eukaryota</taxon>
        <taxon>Metazoa</taxon>
        <taxon>Ecdysozoa</taxon>
        <taxon>Arthropoda</taxon>
        <taxon>Hexapoda</taxon>
        <taxon>Insecta</taxon>
        <taxon>Pterygota</taxon>
        <taxon>Neoptera</taxon>
        <taxon>Endopterygota</taxon>
        <taxon>Hymenoptera</taxon>
        <taxon>Apocrita</taxon>
        <taxon>Aculeata</taxon>
        <taxon>Apoidea</taxon>
        <taxon>Anthophila</taxon>
        <taxon>Apidae</taxon>
        <taxon>Ceratina</taxon>
        <taxon>Zadontomerus</taxon>
    </lineage>
</organism>
<feature type="region of interest" description="Disordered" evidence="1">
    <location>
        <begin position="52"/>
        <end position="107"/>
    </location>
</feature>
<dbReference type="RefSeq" id="XP_017875337.1">
    <property type="nucleotide sequence ID" value="XM_018019848.2"/>
</dbReference>
<dbReference type="Proteomes" id="UP000694925">
    <property type="component" value="Unplaced"/>
</dbReference>